<feature type="compositionally biased region" description="Basic and acidic residues" evidence="2">
    <location>
        <begin position="47"/>
        <end position="56"/>
    </location>
</feature>
<dbReference type="AlphaFoldDB" id="A0AAD2D0K0"/>
<feature type="compositionally biased region" description="Low complexity" evidence="2">
    <location>
        <begin position="584"/>
        <end position="598"/>
    </location>
</feature>
<evidence type="ECO:0000313" key="4">
    <source>
        <dbReference type="Proteomes" id="UP001295684"/>
    </source>
</evidence>
<feature type="region of interest" description="Disordered" evidence="2">
    <location>
        <begin position="842"/>
        <end position="867"/>
    </location>
</feature>
<evidence type="ECO:0000256" key="1">
    <source>
        <dbReference type="SAM" id="Coils"/>
    </source>
</evidence>
<feature type="compositionally biased region" description="Basic and acidic residues" evidence="2">
    <location>
        <begin position="1"/>
        <end position="20"/>
    </location>
</feature>
<feature type="region of interest" description="Disordered" evidence="2">
    <location>
        <begin position="1"/>
        <end position="315"/>
    </location>
</feature>
<dbReference type="Proteomes" id="UP001295684">
    <property type="component" value="Unassembled WGS sequence"/>
</dbReference>
<keyword evidence="1" id="KW-0175">Coiled coil</keyword>
<organism evidence="3 4">
    <name type="scientific">Euplotes crassus</name>
    <dbReference type="NCBI Taxonomy" id="5936"/>
    <lineage>
        <taxon>Eukaryota</taxon>
        <taxon>Sar</taxon>
        <taxon>Alveolata</taxon>
        <taxon>Ciliophora</taxon>
        <taxon>Intramacronucleata</taxon>
        <taxon>Spirotrichea</taxon>
        <taxon>Hypotrichia</taxon>
        <taxon>Euplotida</taxon>
        <taxon>Euplotidae</taxon>
        <taxon>Moneuplotes</taxon>
    </lineage>
</organism>
<gene>
    <name evidence="3" type="ORF">ECRASSUSDP1_LOCUS17333</name>
</gene>
<comment type="caution">
    <text evidence="3">The sequence shown here is derived from an EMBL/GenBank/DDBJ whole genome shotgun (WGS) entry which is preliminary data.</text>
</comment>
<dbReference type="EMBL" id="CAMPGE010017490">
    <property type="protein sequence ID" value="CAI2375965.1"/>
    <property type="molecule type" value="Genomic_DNA"/>
</dbReference>
<feature type="compositionally biased region" description="Basic and acidic residues" evidence="2">
    <location>
        <begin position="858"/>
        <end position="867"/>
    </location>
</feature>
<feature type="compositionally biased region" description="Basic and acidic residues" evidence="2">
    <location>
        <begin position="481"/>
        <end position="527"/>
    </location>
</feature>
<feature type="region of interest" description="Disordered" evidence="2">
    <location>
        <begin position="395"/>
        <end position="598"/>
    </location>
</feature>
<reference evidence="3" key="1">
    <citation type="submission" date="2023-07" db="EMBL/GenBank/DDBJ databases">
        <authorList>
            <consortium name="AG Swart"/>
            <person name="Singh M."/>
            <person name="Singh A."/>
            <person name="Seah K."/>
            <person name="Emmerich C."/>
        </authorList>
    </citation>
    <scope>NUCLEOTIDE SEQUENCE</scope>
    <source>
        <strain evidence="3">DP1</strain>
    </source>
</reference>
<accession>A0AAD2D0K0</accession>
<feature type="compositionally biased region" description="Polar residues" evidence="2">
    <location>
        <begin position="26"/>
        <end position="45"/>
    </location>
</feature>
<feature type="compositionally biased region" description="Polar residues" evidence="2">
    <location>
        <begin position="104"/>
        <end position="116"/>
    </location>
</feature>
<sequence length="1081" mass="121741">MMLDKNAFEKALNQDKEQVVDRAPAQPQNNLQFNVQENPTIQSSGKSKREQLWEQRKMKKASKISPAFAAPGPVINSTPPENNNPNLNFPGQSGPPSGQFQSSDNVNPASYPSNLQVMGKVEATPLQPMGPSRHDFSGAPSNKAPISMPSGHPAQNEPAYIPSAASGTPDVNYGMQPVPQNNFEEVRPRVSSRGGSNKDKAKKSEYLNDWKREMEEREQKKKREKEEERRREREEMQNYSDPFGRGGAGAPIKNNRGQVITNRREAVKESENQASAPSYANQNMGYQPSQMNPSEAQPQMYQPSQQNVGYQPPMQQRMPDQNMVPNYQNPYVGAGGNMNNFQGGNPYEMQQPIAPQQNMGFNNQMTVMNQDNPGPSMNNMGGVGMEPANAYGMGAQNQPMGGRNLPDPNGVLPQAKGFNNISMDAGPPQDKVIPTINRSRIRTPARDEGGSALAVGGNEDLLKNNKNKMKNEWQQQLLDQMEEKKRKKEEEKRRRDQEEMEEERKLQRERDEIERQYKLEQDKEKQKFKNMQMENEALIEAKKKKQEDAKYKSDNRRSRPPSQNNRGEVFGNGGQGGPTLVPVQPMQANMQAPQQQPQPLLGKTKIFNEIQEQIKKNFDEELDKLRLEMSSRNKKMRNQMEELKGETDKAVRERNEANEELKRMKEFLDKKKAEDNHHNKLANALNRYAPPGQSKEEYTPEPRAASRGGVNMKNYEKMFFNEKKSNINLAGKSLKGESAMVPVDHNGTITNYFGKEAIQKQEETFKMNKGGIPVYERNPEKLKKHAIDMNDNSYNHNTEIPTLDPGIKNQINKNRMKYQFNPAPEEKQTIKAEDTLDFISKINGVGGDPKSSGPTKFGRQDSLSKKASELKNKKLTDTSFTANTNNMALDIDNFPALPEYEGIQSEFLESAGKGKLRDTSFQKKGPEALNTSAIDHESPYKATKNGGFGVRDSTQSLGNGTVNTLKTINTINLDKINNRNENRLADIENKYNFGGAGDGGDDTLSNLLKKHDNDMSHDAIKLDSHTEFRSNNDHLGAIREEKWESTLKKELRTFYLQVNEGFLNSSNVLNLRCICSSGMVL</sequence>
<evidence type="ECO:0000313" key="3">
    <source>
        <dbReference type="EMBL" id="CAI2375965.1"/>
    </source>
</evidence>
<feature type="region of interest" description="Disordered" evidence="2">
    <location>
        <begin position="687"/>
        <end position="708"/>
    </location>
</feature>
<protein>
    <submittedName>
        <fullName evidence="3">Uncharacterized protein</fullName>
    </submittedName>
</protein>
<feature type="compositionally biased region" description="Polar residues" evidence="2">
    <location>
        <begin position="272"/>
        <end position="309"/>
    </location>
</feature>
<feature type="compositionally biased region" description="Basic and acidic residues" evidence="2">
    <location>
        <begin position="539"/>
        <end position="557"/>
    </location>
</feature>
<feature type="compositionally biased region" description="Basic and acidic residues" evidence="2">
    <location>
        <begin position="196"/>
        <end position="236"/>
    </location>
</feature>
<name>A0AAD2D0K0_EUPCR</name>
<evidence type="ECO:0000256" key="2">
    <source>
        <dbReference type="SAM" id="MobiDB-lite"/>
    </source>
</evidence>
<feature type="compositionally biased region" description="Basic and acidic residues" evidence="2">
    <location>
        <begin position="262"/>
        <end position="271"/>
    </location>
</feature>
<feature type="compositionally biased region" description="Low complexity" evidence="2">
    <location>
        <begin position="76"/>
        <end position="103"/>
    </location>
</feature>
<proteinExistence type="predicted"/>
<keyword evidence="4" id="KW-1185">Reference proteome</keyword>
<feature type="coiled-coil region" evidence="1">
    <location>
        <begin position="608"/>
        <end position="674"/>
    </location>
</feature>